<dbReference type="AlphaFoldDB" id="A0A2R5GNR8"/>
<dbReference type="Proteomes" id="UP000241890">
    <property type="component" value="Unassembled WGS sequence"/>
</dbReference>
<evidence type="ECO:0000313" key="2">
    <source>
        <dbReference type="EMBL" id="GBG32265.1"/>
    </source>
</evidence>
<reference evidence="2 3" key="1">
    <citation type="submission" date="2017-12" db="EMBL/GenBank/DDBJ databases">
        <title>Sequencing, de novo assembly and annotation of complete genome of a new Thraustochytrid species, strain FCC1311.</title>
        <authorList>
            <person name="Sedici K."/>
            <person name="Godart F."/>
            <person name="Aiese Cigliano R."/>
            <person name="Sanseverino W."/>
            <person name="Barakat M."/>
            <person name="Ortet P."/>
            <person name="Marechal E."/>
            <person name="Cagnac O."/>
            <person name="Amato A."/>
        </authorList>
    </citation>
    <scope>NUCLEOTIDE SEQUENCE [LARGE SCALE GENOMIC DNA]</scope>
</reference>
<dbReference type="EMBL" id="BEYU01000119">
    <property type="protein sequence ID" value="GBG32265.1"/>
    <property type="molecule type" value="Genomic_DNA"/>
</dbReference>
<feature type="compositionally biased region" description="Low complexity" evidence="1">
    <location>
        <begin position="105"/>
        <end position="122"/>
    </location>
</feature>
<dbReference type="InParanoid" id="A0A2R5GNR8"/>
<evidence type="ECO:0000256" key="1">
    <source>
        <dbReference type="SAM" id="MobiDB-lite"/>
    </source>
</evidence>
<feature type="region of interest" description="Disordered" evidence="1">
    <location>
        <begin position="1"/>
        <end position="122"/>
    </location>
</feature>
<protein>
    <submittedName>
        <fullName evidence="2">Uncharacterized protein</fullName>
    </submittedName>
</protein>
<proteinExistence type="predicted"/>
<feature type="compositionally biased region" description="Polar residues" evidence="1">
    <location>
        <begin position="68"/>
        <end position="83"/>
    </location>
</feature>
<organism evidence="2 3">
    <name type="scientific">Hondaea fermentalgiana</name>
    <dbReference type="NCBI Taxonomy" id="2315210"/>
    <lineage>
        <taxon>Eukaryota</taxon>
        <taxon>Sar</taxon>
        <taxon>Stramenopiles</taxon>
        <taxon>Bigyra</taxon>
        <taxon>Labyrinthulomycetes</taxon>
        <taxon>Thraustochytrida</taxon>
        <taxon>Thraustochytriidae</taxon>
        <taxon>Hondaea</taxon>
    </lineage>
</organism>
<comment type="caution">
    <text evidence="2">The sequence shown here is derived from an EMBL/GenBank/DDBJ whole genome shotgun (WGS) entry which is preliminary data.</text>
</comment>
<feature type="compositionally biased region" description="Basic and acidic residues" evidence="1">
    <location>
        <begin position="91"/>
        <end position="103"/>
    </location>
</feature>
<gene>
    <name evidence="2" type="ORF">FCC1311_084902</name>
</gene>
<keyword evidence="3" id="KW-1185">Reference proteome</keyword>
<evidence type="ECO:0000313" key="3">
    <source>
        <dbReference type="Proteomes" id="UP000241890"/>
    </source>
</evidence>
<accession>A0A2R5GNR8</accession>
<sequence>MAELGDARSTTPGEADEEGLGPDAGGDRLSASEKDAVANGLSPSRIEDSDEDSIGSFGAGAGADLPATRQSESSLTRLKTTAASKYFAPSPERKSLEREEDNGRTPCTTTTTSTTAMTALNE</sequence>
<name>A0A2R5GNR8_9STRA</name>